<evidence type="ECO:0000256" key="13">
    <source>
        <dbReference type="ARBA" id="ARBA00049556"/>
    </source>
</evidence>
<dbReference type="InterPro" id="IPR029045">
    <property type="entry name" value="ClpP/crotonase-like_dom_sf"/>
</dbReference>
<dbReference type="Pfam" id="PF00725">
    <property type="entry name" value="3HCDH"/>
    <property type="match status" value="1"/>
</dbReference>
<dbReference type="EMBL" id="JABEQJ010000011">
    <property type="protein sequence ID" value="MBB2160493.1"/>
    <property type="molecule type" value="Genomic_DNA"/>
</dbReference>
<evidence type="ECO:0000256" key="10">
    <source>
        <dbReference type="ARBA" id="ARBA00023235"/>
    </source>
</evidence>
<evidence type="ECO:0000256" key="1">
    <source>
        <dbReference type="ARBA" id="ARBA00004275"/>
    </source>
</evidence>
<evidence type="ECO:0000313" key="17">
    <source>
        <dbReference type="EMBL" id="MBB2160493.1"/>
    </source>
</evidence>
<dbReference type="GO" id="GO:0006635">
    <property type="term" value="P:fatty acid beta-oxidation"/>
    <property type="evidence" value="ECO:0007669"/>
    <property type="project" value="UniProtKB-UniPathway"/>
</dbReference>
<dbReference type="GO" id="GO:0003857">
    <property type="term" value="F:(3S)-3-hydroxyacyl-CoA dehydrogenase (NAD+) activity"/>
    <property type="evidence" value="ECO:0007669"/>
    <property type="project" value="UniProtKB-EC"/>
</dbReference>
<feature type="domain" description="3-hydroxyacyl-CoA dehydrogenase C-terminal" evidence="15">
    <location>
        <begin position="472"/>
        <end position="565"/>
    </location>
</feature>
<accession>A0A7W4ICT3</accession>
<protein>
    <submittedName>
        <fullName evidence="17">3-hydroxyacyl-CoA dehydrogenase</fullName>
    </submittedName>
</protein>
<dbReference type="PANTHER" id="PTHR23309">
    <property type="entry name" value="3-HYDROXYACYL-COA DEHYROGENASE"/>
    <property type="match status" value="1"/>
</dbReference>
<evidence type="ECO:0000256" key="3">
    <source>
        <dbReference type="ARBA" id="ARBA00008750"/>
    </source>
</evidence>
<name>A0A7W4ICT3_9PROT</name>
<dbReference type="FunFam" id="3.40.50.720:FF:000009">
    <property type="entry name" value="Fatty oxidation complex, alpha subunit"/>
    <property type="match status" value="1"/>
</dbReference>
<dbReference type="CDD" id="cd06558">
    <property type="entry name" value="crotonase-like"/>
    <property type="match status" value="1"/>
</dbReference>
<evidence type="ECO:0000256" key="7">
    <source>
        <dbReference type="ARBA" id="ARBA00023027"/>
    </source>
</evidence>
<keyword evidence="7" id="KW-0520">NAD</keyword>
<dbReference type="UniPathway" id="UPA00659"/>
<proteinExistence type="inferred from homology"/>
<dbReference type="GO" id="GO:0004300">
    <property type="term" value="F:enoyl-CoA hydratase activity"/>
    <property type="evidence" value="ECO:0007669"/>
    <property type="project" value="UniProtKB-ARBA"/>
</dbReference>
<dbReference type="Gene3D" id="1.10.1040.50">
    <property type="match status" value="1"/>
</dbReference>
<dbReference type="InterPro" id="IPR001753">
    <property type="entry name" value="Enoyl-CoA_hydra/iso"/>
</dbReference>
<dbReference type="FunFam" id="1.10.1040.50:FF:000006">
    <property type="entry name" value="Peroxisomal bifunctional enzyme"/>
    <property type="match status" value="1"/>
</dbReference>
<organism evidence="17 18">
    <name type="scientific">Gluconacetobacter sacchari</name>
    <dbReference type="NCBI Taxonomy" id="92759"/>
    <lineage>
        <taxon>Bacteria</taxon>
        <taxon>Pseudomonadati</taxon>
        <taxon>Pseudomonadota</taxon>
        <taxon>Alphaproteobacteria</taxon>
        <taxon>Acetobacterales</taxon>
        <taxon>Acetobacteraceae</taxon>
        <taxon>Gluconacetobacter</taxon>
    </lineage>
</organism>
<dbReference type="Pfam" id="PF02737">
    <property type="entry name" value="3HCDH_N"/>
    <property type="match status" value="1"/>
</dbReference>
<dbReference type="InterPro" id="IPR008927">
    <property type="entry name" value="6-PGluconate_DH-like_C_sf"/>
</dbReference>
<comment type="similarity">
    <text evidence="3">In the N-terminal section; belongs to the enoyl-CoA hydratase/isomerase family.</text>
</comment>
<evidence type="ECO:0000256" key="9">
    <source>
        <dbReference type="ARBA" id="ARBA00023140"/>
    </source>
</evidence>
<evidence type="ECO:0000256" key="6">
    <source>
        <dbReference type="ARBA" id="ARBA00023002"/>
    </source>
</evidence>
<comment type="caution">
    <text evidence="17">The sequence shown here is derived from an EMBL/GenBank/DDBJ whole genome shotgun (WGS) entry which is preliminary data.</text>
</comment>
<dbReference type="InterPro" id="IPR006176">
    <property type="entry name" value="3-OHacyl-CoA_DH_NAD-bd"/>
</dbReference>
<gene>
    <name evidence="17" type="ORF">HLH48_09955</name>
</gene>
<evidence type="ECO:0000313" key="18">
    <source>
        <dbReference type="Proteomes" id="UP000589085"/>
    </source>
</evidence>
<keyword evidence="9" id="KW-0576">Peroxisome</keyword>
<keyword evidence="6" id="KW-0560">Oxidoreductase</keyword>
<dbReference type="InterPro" id="IPR006108">
    <property type="entry name" value="3HC_DH_C"/>
</dbReference>
<evidence type="ECO:0000256" key="12">
    <source>
        <dbReference type="ARBA" id="ARBA00023268"/>
    </source>
</evidence>
<dbReference type="GO" id="GO:0070403">
    <property type="term" value="F:NAD+ binding"/>
    <property type="evidence" value="ECO:0007669"/>
    <property type="project" value="InterPro"/>
</dbReference>
<keyword evidence="4" id="KW-0276">Fatty acid metabolism</keyword>
<dbReference type="GO" id="GO:0016853">
    <property type="term" value="F:isomerase activity"/>
    <property type="evidence" value="ECO:0007669"/>
    <property type="project" value="UniProtKB-KW"/>
</dbReference>
<evidence type="ECO:0000256" key="5">
    <source>
        <dbReference type="ARBA" id="ARBA00022963"/>
    </source>
</evidence>
<keyword evidence="10" id="KW-0413">Isomerase</keyword>
<evidence type="ECO:0000259" key="15">
    <source>
        <dbReference type="Pfam" id="PF00725"/>
    </source>
</evidence>
<comment type="catalytic activity">
    <reaction evidence="13">
        <text>a (3S)-3-hydroxyacyl-CoA + NAD(+) = a 3-oxoacyl-CoA + NADH + H(+)</text>
        <dbReference type="Rhea" id="RHEA:22432"/>
        <dbReference type="ChEBI" id="CHEBI:15378"/>
        <dbReference type="ChEBI" id="CHEBI:57318"/>
        <dbReference type="ChEBI" id="CHEBI:57540"/>
        <dbReference type="ChEBI" id="CHEBI:57945"/>
        <dbReference type="ChEBI" id="CHEBI:90726"/>
        <dbReference type="EC" id="1.1.1.35"/>
    </reaction>
</comment>
<reference evidence="17 18" key="1">
    <citation type="submission" date="2020-04" db="EMBL/GenBank/DDBJ databases">
        <title>Description of novel Gluconacetobacter.</title>
        <authorList>
            <person name="Sombolestani A."/>
        </authorList>
    </citation>
    <scope>NUCLEOTIDE SEQUENCE [LARGE SCALE GENOMIC DNA]</scope>
    <source>
        <strain evidence="17 18">LMG 19747</strain>
    </source>
</reference>
<dbReference type="AlphaFoldDB" id="A0A7W4ICT3"/>
<keyword evidence="11" id="KW-0456">Lyase</keyword>
<sequence>MSDIMGPVRVRQEGAVAVVTVDFPPVNALSTAVRQALIAVFRDVADDESVAAVVLSGGPSRFIAGADLREMAGLPAPPFLPEVIEAMERCDKPVVAAIAGAALGGGCEIALACDARIGGASVLIGLTETRLGLIPGAGGTQRLPRLVGIARAVEMICAGRILTAREACAIGLLDAVAEGDPLAEAIARAPGTVKRRLSRVVVPPGEEKEEVAAIAVARRKAGGVPAIEEAIRVVTATRGQDFAVGLAMERAAFLALRESVEAAALLHLFFAEREATKIPGLGDARPRPVGTVGVVGAGTMGAAIAVAHADAGFPVLLVERDEAAAAAGLERVRDIYARQVGSGRLTDGAMAERLGRIAVGADWSRLRDADLVIEAAFEDMDVKSEIFRRLDAVARPGAILASNTSYLDLDAIAAVTARPEDVVGLHFFAPANVMKLLEVVRGARTAPDVLRSALTLARKLGKQPVVAGNEDGFIGNRLYAAYRRHAEYLVEEGAAPAEIDAALEEYGFAMGIFAVSDMSGLDIARAMRQRRAATRDPRERYVTIPDLLCEAGRLGRKTGGGWYRYADGVKAEDPAVTALIAGERARRGIVPRRFTPEAIQRRLLAVLANEGAKAIAGGIALRASDIDLAFVNGYGFPRARGGPMWAADRMGLTAVLGEMEQAYATGGAGSEPAPLLIELARSGRTFSSLDRGE</sequence>
<dbReference type="PANTHER" id="PTHR23309:SF51">
    <property type="entry name" value="3-HYDROXYACYL-COA DEHYDROGENASE-RELATED"/>
    <property type="match status" value="1"/>
</dbReference>
<dbReference type="SUPFAM" id="SSF52096">
    <property type="entry name" value="ClpP/crotonase"/>
    <property type="match status" value="1"/>
</dbReference>
<keyword evidence="12" id="KW-0511">Multifunctional enzyme</keyword>
<evidence type="ECO:0000259" key="16">
    <source>
        <dbReference type="Pfam" id="PF02737"/>
    </source>
</evidence>
<dbReference type="InterPro" id="IPR036291">
    <property type="entry name" value="NAD(P)-bd_dom_sf"/>
</dbReference>
<comment type="similarity">
    <text evidence="14">Belongs to the enoyl-CoA hydratase/isomerase family.</text>
</comment>
<comment type="pathway">
    <text evidence="2">Lipid metabolism; fatty acid beta-oxidation.</text>
</comment>
<dbReference type="InterPro" id="IPR018376">
    <property type="entry name" value="Enoyl-CoA_hyd/isom_CS"/>
</dbReference>
<dbReference type="SUPFAM" id="SSF51735">
    <property type="entry name" value="NAD(P)-binding Rossmann-fold domains"/>
    <property type="match status" value="1"/>
</dbReference>
<dbReference type="Gene3D" id="3.90.226.10">
    <property type="entry name" value="2-enoyl-CoA Hydratase, Chain A, domain 1"/>
    <property type="match status" value="1"/>
</dbReference>
<dbReference type="PROSITE" id="PS00166">
    <property type="entry name" value="ENOYL_COA_HYDRATASE"/>
    <property type="match status" value="1"/>
</dbReference>
<evidence type="ECO:0000256" key="14">
    <source>
        <dbReference type="RuleBase" id="RU003707"/>
    </source>
</evidence>
<evidence type="ECO:0000256" key="8">
    <source>
        <dbReference type="ARBA" id="ARBA00023098"/>
    </source>
</evidence>
<comment type="subcellular location">
    <subcellularLocation>
        <location evidence="1">Peroxisome</location>
    </subcellularLocation>
</comment>
<evidence type="ECO:0000256" key="4">
    <source>
        <dbReference type="ARBA" id="ARBA00022832"/>
    </source>
</evidence>
<dbReference type="Gene3D" id="3.40.50.720">
    <property type="entry name" value="NAD(P)-binding Rossmann-like Domain"/>
    <property type="match status" value="1"/>
</dbReference>
<keyword evidence="8" id="KW-0443">Lipid metabolism</keyword>
<evidence type="ECO:0000256" key="2">
    <source>
        <dbReference type="ARBA" id="ARBA00005005"/>
    </source>
</evidence>
<dbReference type="Pfam" id="PF00378">
    <property type="entry name" value="ECH_1"/>
    <property type="match status" value="1"/>
</dbReference>
<keyword evidence="5" id="KW-0442">Lipid degradation</keyword>
<feature type="domain" description="3-hydroxyacyl-CoA dehydrogenase NAD binding" evidence="16">
    <location>
        <begin position="291"/>
        <end position="468"/>
    </location>
</feature>
<dbReference type="Proteomes" id="UP000589085">
    <property type="component" value="Unassembled WGS sequence"/>
</dbReference>
<evidence type="ECO:0000256" key="11">
    <source>
        <dbReference type="ARBA" id="ARBA00023239"/>
    </source>
</evidence>
<dbReference type="SUPFAM" id="SSF48179">
    <property type="entry name" value="6-phosphogluconate dehydrogenase C-terminal domain-like"/>
    <property type="match status" value="2"/>
</dbReference>